<sequence>MTTQLETEIDRTVQEAVDTLPDELAADHTATADEQADQQNRSQRRAQAKAERQLLKEIEQRNRQQLMPHYITAGLVGLAEAIHTLSMQVQAAGTAALLTGLACAATGTVGYWMLRRREKILQGWALWSALLTTATAVWMVVAVLTGLTWGSLALALAADYAFGARWWALHRHPAPVAPAAPVKAEPVAEPVDVDESQIALYPRRWADHVGGSGKVLAGSKLVSGQPFEHGIEYTLLLNRGTHDLDMVLSSLSKIATGLGHPASQLIAEEFEGSDDPALVRFRVVLSSPVKQDVFFREPQFENGGGSIVLGPYADGIGHALWRLYTEDSMWGGMVIGGTGSGKSRLIEVIGLGALFTGKTYVIHVDGQDGASCPQLWEHAHERYGSDEVDYVLKRLAAMQHHRQRNRPAGDPGFTPSPDFPGILVIVDEAHVVITKENVMKWAALAREARKVGLAIVMGDQDGSLETFIKSVLRGSLRAGNAVGLKTDERAQGQIMSNGKFNLHDLPSIPGFGHTLGEASRHAPFKGQFLPSRKNAKNRAAEGKPLPKGLLLVEDWYERSRHARVRQLDRGTALAGDHSRRGTAARQDSGPDAGQPDPADQPAKAGLPTVPRPTRMGLPTVPRIRAAAASTPPAPTAAPAQTSVAVATKPALSESQQKVLQAVRDGFAQPGAISGKVGLTRQQVGTLLNALLEEGLVTKSGAGPAVRYELTARGEAA</sequence>
<feature type="transmembrane region" description="Helical" evidence="2">
    <location>
        <begin position="66"/>
        <end position="85"/>
    </location>
</feature>
<keyword evidence="2" id="KW-0812">Transmembrane</keyword>
<feature type="transmembrane region" description="Helical" evidence="2">
    <location>
        <begin position="126"/>
        <end position="149"/>
    </location>
</feature>
<dbReference type="Gene3D" id="1.10.10.10">
    <property type="entry name" value="Winged helix-like DNA-binding domain superfamily/Winged helix DNA-binding domain"/>
    <property type="match status" value="1"/>
</dbReference>
<dbReference type="Proteomes" id="UP000256269">
    <property type="component" value="Unassembled WGS sequence"/>
</dbReference>
<accession>A0A3E0G5W0</accession>
<keyword evidence="2" id="KW-0472">Membrane</keyword>
<dbReference type="InterPro" id="IPR036390">
    <property type="entry name" value="WH_DNA-bd_sf"/>
</dbReference>
<dbReference type="SUPFAM" id="SSF52540">
    <property type="entry name" value="P-loop containing nucleoside triphosphate hydrolases"/>
    <property type="match status" value="1"/>
</dbReference>
<dbReference type="OrthoDB" id="3648675at2"/>
<feature type="region of interest" description="Disordered" evidence="1">
    <location>
        <begin position="567"/>
        <end position="616"/>
    </location>
</feature>
<evidence type="ECO:0000313" key="4">
    <source>
        <dbReference type="Proteomes" id="UP000256269"/>
    </source>
</evidence>
<dbReference type="AlphaFoldDB" id="A0A3E0G5W0"/>
<feature type="compositionally biased region" description="Low complexity" evidence="1">
    <location>
        <begin position="586"/>
        <end position="605"/>
    </location>
</feature>
<dbReference type="Gene3D" id="3.40.50.300">
    <property type="entry name" value="P-loop containing nucleotide triphosphate hydrolases"/>
    <property type="match status" value="1"/>
</dbReference>
<dbReference type="RefSeq" id="WP_116182128.1">
    <property type="nucleotide sequence ID" value="NZ_CP144379.1"/>
</dbReference>
<dbReference type="CDD" id="cd00090">
    <property type="entry name" value="HTH_ARSR"/>
    <property type="match status" value="1"/>
</dbReference>
<dbReference type="InterPro" id="IPR011991">
    <property type="entry name" value="ArsR-like_HTH"/>
</dbReference>
<proteinExistence type="predicted"/>
<keyword evidence="2" id="KW-1133">Transmembrane helix</keyword>
<dbReference type="InterPro" id="IPR027417">
    <property type="entry name" value="P-loop_NTPase"/>
</dbReference>
<organism evidence="3 4">
    <name type="scientific">Kutzneria buriramensis</name>
    <dbReference type="NCBI Taxonomy" id="1045776"/>
    <lineage>
        <taxon>Bacteria</taxon>
        <taxon>Bacillati</taxon>
        <taxon>Actinomycetota</taxon>
        <taxon>Actinomycetes</taxon>
        <taxon>Pseudonocardiales</taxon>
        <taxon>Pseudonocardiaceae</taxon>
        <taxon>Kutzneria</taxon>
    </lineage>
</organism>
<evidence type="ECO:0000256" key="1">
    <source>
        <dbReference type="SAM" id="MobiDB-lite"/>
    </source>
</evidence>
<dbReference type="SUPFAM" id="SSF46785">
    <property type="entry name" value="Winged helix' DNA-binding domain"/>
    <property type="match status" value="1"/>
</dbReference>
<evidence type="ECO:0000313" key="3">
    <source>
        <dbReference type="EMBL" id="REH18270.1"/>
    </source>
</evidence>
<feature type="transmembrane region" description="Helical" evidence="2">
    <location>
        <begin position="91"/>
        <end position="114"/>
    </location>
</feature>
<protein>
    <recommendedName>
        <fullName evidence="5">FtsK domain-containing protein</fullName>
    </recommendedName>
</protein>
<evidence type="ECO:0000256" key="2">
    <source>
        <dbReference type="SAM" id="Phobius"/>
    </source>
</evidence>
<dbReference type="InterPro" id="IPR036388">
    <property type="entry name" value="WH-like_DNA-bd_sf"/>
</dbReference>
<evidence type="ECO:0008006" key="5">
    <source>
        <dbReference type="Google" id="ProtNLM"/>
    </source>
</evidence>
<dbReference type="EMBL" id="QUNO01000036">
    <property type="protein sequence ID" value="REH18270.1"/>
    <property type="molecule type" value="Genomic_DNA"/>
</dbReference>
<keyword evidence="4" id="KW-1185">Reference proteome</keyword>
<gene>
    <name evidence="3" type="ORF">BCF44_13625</name>
</gene>
<name>A0A3E0G5W0_9PSEU</name>
<comment type="caution">
    <text evidence="3">The sequence shown here is derived from an EMBL/GenBank/DDBJ whole genome shotgun (WGS) entry which is preliminary data.</text>
</comment>
<reference evidence="3 4" key="1">
    <citation type="submission" date="2018-08" db="EMBL/GenBank/DDBJ databases">
        <title>Genomic Encyclopedia of Archaeal and Bacterial Type Strains, Phase II (KMG-II): from individual species to whole genera.</title>
        <authorList>
            <person name="Goeker M."/>
        </authorList>
    </citation>
    <scope>NUCLEOTIDE SEQUENCE [LARGE SCALE GENOMIC DNA]</scope>
    <source>
        <strain evidence="3 4">DSM 45791</strain>
    </source>
</reference>